<evidence type="ECO:0000256" key="1">
    <source>
        <dbReference type="ARBA" id="ARBA00022737"/>
    </source>
</evidence>
<proteinExistence type="predicted"/>
<dbReference type="PANTHER" id="PTHR47926:SF543">
    <property type="entry name" value="(WILD MALAYSIAN BANANA) HYPOTHETICAL PROTEIN"/>
    <property type="match status" value="1"/>
</dbReference>
<sequence>MREKGLEPSKMSIVSVLGACCDLEDLNLGRWIEEYVMEVFNGVRKKEVITWNAMITGYAQNGSSDEAISLFNAMKEAGTDPNEIMLIEVLTACASIGSLEFGKSIDEYASKRGFQNDVYVATAFVDIKRNENHSRIPIFDTSAARAELMVGSTTSVFHQSPSSCRCLRSRQRLETCLHLVWKHARGFVFDVSDGVAHGDRPCLRCAQRSPVSLRAQIRTPSPVLECLEYKMATMGYFGSFETAMYLCSAYCLLKRKENHSRIPIFDTSAARAELMVEERNLRLPPVTFFMPISQYKDIVGVSVRDRGQRRVSASYGNMPVSLCLTSRTVLRTETGHVFVTHSDHLSVLELRSEPLPLSSNA</sequence>
<name>A0AAD1YTN4_9LAMI</name>
<evidence type="ECO:0000313" key="3">
    <source>
        <dbReference type="EMBL" id="CAI9757088.1"/>
    </source>
</evidence>
<evidence type="ECO:0000256" key="2">
    <source>
        <dbReference type="PROSITE-ProRule" id="PRU00708"/>
    </source>
</evidence>
<dbReference type="EMBL" id="OU503037">
    <property type="protein sequence ID" value="CAI9757088.1"/>
    <property type="molecule type" value="Genomic_DNA"/>
</dbReference>
<dbReference type="PROSITE" id="PS51375">
    <property type="entry name" value="PPR"/>
    <property type="match status" value="1"/>
</dbReference>
<dbReference type="Proteomes" id="UP000834106">
    <property type="component" value="Chromosome 2"/>
</dbReference>
<feature type="repeat" description="PPR" evidence="2">
    <location>
        <begin position="47"/>
        <end position="81"/>
    </location>
</feature>
<keyword evidence="1" id="KW-0677">Repeat</keyword>
<dbReference type="Gene3D" id="1.25.40.10">
    <property type="entry name" value="Tetratricopeptide repeat domain"/>
    <property type="match status" value="1"/>
</dbReference>
<dbReference type="GO" id="GO:0009451">
    <property type="term" value="P:RNA modification"/>
    <property type="evidence" value="ECO:0007669"/>
    <property type="project" value="InterPro"/>
</dbReference>
<gene>
    <name evidence="3" type="ORF">FPE_LOCUS4518</name>
</gene>
<reference evidence="3" key="1">
    <citation type="submission" date="2023-05" db="EMBL/GenBank/DDBJ databases">
        <authorList>
            <person name="Huff M."/>
        </authorList>
    </citation>
    <scope>NUCLEOTIDE SEQUENCE</scope>
</reference>
<dbReference type="PANTHER" id="PTHR47926">
    <property type="entry name" value="PENTATRICOPEPTIDE REPEAT-CONTAINING PROTEIN"/>
    <property type="match status" value="1"/>
</dbReference>
<evidence type="ECO:0000313" key="4">
    <source>
        <dbReference type="Proteomes" id="UP000834106"/>
    </source>
</evidence>
<organism evidence="3 4">
    <name type="scientific">Fraxinus pennsylvanica</name>
    <dbReference type="NCBI Taxonomy" id="56036"/>
    <lineage>
        <taxon>Eukaryota</taxon>
        <taxon>Viridiplantae</taxon>
        <taxon>Streptophyta</taxon>
        <taxon>Embryophyta</taxon>
        <taxon>Tracheophyta</taxon>
        <taxon>Spermatophyta</taxon>
        <taxon>Magnoliopsida</taxon>
        <taxon>eudicotyledons</taxon>
        <taxon>Gunneridae</taxon>
        <taxon>Pentapetalae</taxon>
        <taxon>asterids</taxon>
        <taxon>lamiids</taxon>
        <taxon>Lamiales</taxon>
        <taxon>Oleaceae</taxon>
        <taxon>Oleeae</taxon>
        <taxon>Fraxinus</taxon>
    </lineage>
</organism>
<dbReference type="NCBIfam" id="TIGR00756">
    <property type="entry name" value="PPR"/>
    <property type="match status" value="1"/>
</dbReference>
<keyword evidence="4" id="KW-1185">Reference proteome</keyword>
<dbReference type="AlphaFoldDB" id="A0AAD1YTN4"/>
<dbReference type="InterPro" id="IPR002885">
    <property type="entry name" value="PPR_rpt"/>
</dbReference>
<protein>
    <recommendedName>
        <fullName evidence="5">Pentatricopeptide repeat-containing protein</fullName>
    </recommendedName>
</protein>
<dbReference type="InterPro" id="IPR011990">
    <property type="entry name" value="TPR-like_helical_dom_sf"/>
</dbReference>
<accession>A0AAD1YTN4</accession>
<dbReference type="GO" id="GO:0003723">
    <property type="term" value="F:RNA binding"/>
    <property type="evidence" value="ECO:0007669"/>
    <property type="project" value="InterPro"/>
</dbReference>
<dbReference type="Pfam" id="PF13041">
    <property type="entry name" value="PPR_2"/>
    <property type="match status" value="1"/>
</dbReference>
<dbReference type="InterPro" id="IPR046960">
    <property type="entry name" value="PPR_At4g14850-like_plant"/>
</dbReference>
<evidence type="ECO:0008006" key="5">
    <source>
        <dbReference type="Google" id="ProtNLM"/>
    </source>
</evidence>